<reference evidence="2 3" key="1">
    <citation type="submission" date="2019-02" db="EMBL/GenBank/DDBJ databases">
        <title>Deep-cultivation of Planctomycetes and their phenomic and genomic characterization uncovers novel biology.</title>
        <authorList>
            <person name="Wiegand S."/>
            <person name="Jogler M."/>
            <person name="Boedeker C."/>
            <person name="Pinto D."/>
            <person name="Vollmers J."/>
            <person name="Rivas-Marin E."/>
            <person name="Kohn T."/>
            <person name="Peeters S.H."/>
            <person name="Heuer A."/>
            <person name="Rast P."/>
            <person name="Oberbeckmann S."/>
            <person name="Bunk B."/>
            <person name="Jeske O."/>
            <person name="Meyerdierks A."/>
            <person name="Storesund J.E."/>
            <person name="Kallscheuer N."/>
            <person name="Luecker S."/>
            <person name="Lage O.M."/>
            <person name="Pohl T."/>
            <person name="Merkel B.J."/>
            <person name="Hornburger P."/>
            <person name="Mueller R.-W."/>
            <person name="Bruemmer F."/>
            <person name="Labrenz M."/>
            <person name="Spormann A.M."/>
            <person name="Op den Camp H."/>
            <person name="Overmann J."/>
            <person name="Amann R."/>
            <person name="Jetten M.S.M."/>
            <person name="Mascher T."/>
            <person name="Medema M.H."/>
            <person name="Devos D.P."/>
            <person name="Kaster A.-K."/>
            <person name="Ovreas L."/>
            <person name="Rohde M."/>
            <person name="Galperin M.Y."/>
            <person name="Jogler C."/>
        </authorList>
    </citation>
    <scope>NUCLEOTIDE SEQUENCE [LARGE SCALE GENOMIC DNA]</scope>
    <source>
        <strain evidence="2 3">ETA_A8</strain>
    </source>
</reference>
<dbReference type="Proteomes" id="UP000315017">
    <property type="component" value="Chromosome"/>
</dbReference>
<accession>A0A517YI32</accession>
<name>A0A517YI32_9BACT</name>
<feature type="signal peptide" evidence="1">
    <location>
        <begin position="1"/>
        <end position="22"/>
    </location>
</feature>
<evidence type="ECO:0008006" key="4">
    <source>
        <dbReference type="Google" id="ProtNLM"/>
    </source>
</evidence>
<gene>
    <name evidence="2" type="ORF">ETAA8_50090</name>
</gene>
<keyword evidence="1" id="KW-0732">Signal</keyword>
<dbReference type="AlphaFoldDB" id="A0A517YI32"/>
<evidence type="ECO:0000313" key="2">
    <source>
        <dbReference type="EMBL" id="QDU29893.1"/>
    </source>
</evidence>
<feature type="chain" id="PRO_5021869065" description="Lipoprotein" evidence="1">
    <location>
        <begin position="23"/>
        <end position="159"/>
    </location>
</feature>
<evidence type="ECO:0000256" key="1">
    <source>
        <dbReference type="SAM" id="SignalP"/>
    </source>
</evidence>
<dbReference type="OrthoDB" id="9928385at2"/>
<keyword evidence="3" id="KW-1185">Reference proteome</keyword>
<dbReference type="KEGG" id="aagg:ETAA8_50090"/>
<dbReference type="RefSeq" id="WP_145094440.1">
    <property type="nucleotide sequence ID" value="NZ_CP036274.1"/>
</dbReference>
<evidence type="ECO:0000313" key="3">
    <source>
        <dbReference type="Proteomes" id="UP000315017"/>
    </source>
</evidence>
<organism evidence="2 3">
    <name type="scientific">Anatilimnocola aggregata</name>
    <dbReference type="NCBI Taxonomy" id="2528021"/>
    <lineage>
        <taxon>Bacteria</taxon>
        <taxon>Pseudomonadati</taxon>
        <taxon>Planctomycetota</taxon>
        <taxon>Planctomycetia</taxon>
        <taxon>Pirellulales</taxon>
        <taxon>Pirellulaceae</taxon>
        <taxon>Anatilimnocola</taxon>
    </lineage>
</organism>
<protein>
    <recommendedName>
        <fullName evidence="4">Lipoprotein</fullName>
    </recommendedName>
</protein>
<dbReference type="EMBL" id="CP036274">
    <property type="protein sequence ID" value="QDU29893.1"/>
    <property type="molecule type" value="Genomic_DNA"/>
</dbReference>
<proteinExistence type="predicted"/>
<sequence length="159" mass="17556" precursor="true">MIQSAGWHLRLSALILTSFVLAGCAKNEPRRAALAQTQVERLAQELDQKTDKAGVYVRVDEKDVRETDPWNTLLMVNYSQGGVAEVITVRSAGPDRRYFTEDDLVAERMSANFNGVVNNIKNSVEETATKAAKGFVKGTVEGAKEAVKDALEKRKKETN</sequence>